<dbReference type="EC" id="6.1.1.11" evidence="1"/>
<comment type="similarity">
    <text evidence="8">Belongs to the actin family.</text>
</comment>
<dbReference type="EMBL" id="JAGPUO010000006">
    <property type="protein sequence ID" value="KAG5662196.1"/>
    <property type="molecule type" value="Genomic_DNA"/>
</dbReference>
<dbReference type="Pfam" id="PF00022">
    <property type="entry name" value="Actin"/>
    <property type="match status" value="1"/>
</dbReference>
<protein>
    <recommendedName>
        <fullName evidence="1">serine--tRNA ligase</fullName>
        <ecNumber evidence="1">6.1.1.11</ecNumber>
    </recommendedName>
    <alternativeName>
        <fullName evidence="6">Seryl-tRNA synthetase</fullName>
    </alternativeName>
    <alternativeName>
        <fullName evidence="7">Seryl-tRNA(Ser) synthetase</fullName>
    </alternativeName>
</protein>
<dbReference type="PANTHER" id="PTHR11778">
    <property type="entry name" value="SERYL-TRNA SYNTHETASE"/>
    <property type="match status" value="1"/>
</dbReference>
<dbReference type="Gene3D" id="1.10.287.40">
    <property type="entry name" value="Serine-tRNA synthetase, tRNA binding domain"/>
    <property type="match status" value="1"/>
</dbReference>
<dbReference type="InterPro" id="IPR002314">
    <property type="entry name" value="aa-tRNA-synt_IIb"/>
</dbReference>
<dbReference type="GO" id="GO:0006434">
    <property type="term" value="P:seryl-tRNA aminoacylation"/>
    <property type="evidence" value="ECO:0007669"/>
    <property type="project" value="InterPro"/>
</dbReference>
<evidence type="ECO:0000256" key="2">
    <source>
        <dbReference type="ARBA" id="ARBA00022598"/>
    </source>
</evidence>
<keyword evidence="12" id="KW-1185">Reference proteome</keyword>
<reference evidence="11" key="1">
    <citation type="submission" date="2021-04" db="EMBL/GenBank/DDBJ databases">
        <title>Draft genome of Fusarium avenaceum strain F156N33, isolated from an atmospheric sample in Virginia.</title>
        <authorList>
            <person name="Yang S."/>
            <person name="Vinatzer B.A."/>
            <person name="Coleman J."/>
        </authorList>
    </citation>
    <scope>NUCLEOTIDE SEQUENCE</scope>
    <source>
        <strain evidence="11">F156N33</strain>
    </source>
</reference>
<feature type="region of interest" description="Disordered" evidence="9">
    <location>
        <begin position="279"/>
        <end position="299"/>
    </location>
</feature>
<evidence type="ECO:0000256" key="6">
    <source>
        <dbReference type="ARBA" id="ARBA00031113"/>
    </source>
</evidence>
<dbReference type="SUPFAM" id="SSF55681">
    <property type="entry name" value="Class II aaRS and biotin synthetases"/>
    <property type="match status" value="1"/>
</dbReference>
<dbReference type="AlphaFoldDB" id="A0A9P7H427"/>
<keyword evidence="3" id="KW-0547">Nucleotide-binding</keyword>
<dbReference type="FunFam" id="3.30.930.10:FF:000069">
    <property type="entry name" value="Seryl-tRNA synthetase"/>
    <property type="match status" value="1"/>
</dbReference>
<dbReference type="InterPro" id="IPR004000">
    <property type="entry name" value="Actin"/>
</dbReference>
<accession>A0A9P7H427</accession>
<organism evidence="11 12">
    <name type="scientific">Fusarium avenaceum</name>
    <dbReference type="NCBI Taxonomy" id="40199"/>
    <lineage>
        <taxon>Eukaryota</taxon>
        <taxon>Fungi</taxon>
        <taxon>Dikarya</taxon>
        <taxon>Ascomycota</taxon>
        <taxon>Pezizomycotina</taxon>
        <taxon>Sordariomycetes</taxon>
        <taxon>Hypocreomycetidae</taxon>
        <taxon>Hypocreales</taxon>
        <taxon>Nectriaceae</taxon>
        <taxon>Fusarium</taxon>
        <taxon>Fusarium tricinctum species complex</taxon>
    </lineage>
</organism>
<feature type="region of interest" description="Disordered" evidence="9">
    <location>
        <begin position="1"/>
        <end position="42"/>
    </location>
</feature>
<dbReference type="SUPFAM" id="SSF46589">
    <property type="entry name" value="tRNA-binding arm"/>
    <property type="match status" value="1"/>
</dbReference>
<name>A0A9P7H427_9HYPO</name>
<dbReference type="InterPro" id="IPR045864">
    <property type="entry name" value="aa-tRNA-synth_II/BPL/LPL"/>
</dbReference>
<evidence type="ECO:0000256" key="1">
    <source>
        <dbReference type="ARBA" id="ARBA00012840"/>
    </source>
</evidence>
<dbReference type="PROSITE" id="PS50862">
    <property type="entry name" value="AA_TRNA_LIGASE_II"/>
    <property type="match status" value="1"/>
</dbReference>
<dbReference type="GO" id="GO:0005524">
    <property type="term" value="F:ATP binding"/>
    <property type="evidence" value="ECO:0007669"/>
    <property type="project" value="UniProtKB-KW"/>
</dbReference>
<keyword evidence="5" id="KW-0030">Aminoacyl-tRNA synthetase</keyword>
<sequence length="1074" mass="119438">MASGAGPTLAHRTVTSIRGGPSQGPGPSVPHTPTRSSITSIYGSPSAVRADDDIIIIELGSRHIRVGFAGDTSPKATLQCSPEDQRRAGDFRGWQLPKRSGGLHWSREHEFWRYDLRDIELGLYQDKLERVLHDAFSKYLLIDSRPRRLGLVLDSGVPIPLLTTSLDTMFSKFQSPTISLMSTPSMSAISAGVRSALVIDMGWAETVITSVYEYREVKTTRTVRGGKALLDALYTTLEGLIPGEHDATKKRAISFEECEDIMCRLMWCKPSEFRLSQRQSSQLETVDEQEEIDEDESTQAGIPTGVAQIPITTSSRPLTVEIPFEELAEVCDDTFFDPSADRATFDDDELPLHLLLYRHLLQLPLDVRAICMSRILFTGGCSNILGIKQRIIDDLTAIVEKRGWEPVFGKVVEKHRSSARLHQQSSASSPTESSPPGSQAEDEQDKPSKSAADAKPEHDPIEAKVVRQRETVPQLKGQIRVLHTLGPWIGGSLLCQLKVPAMAIIDREAWLQQGVNGASRPSEVDYKAQQRQSVQAGGYARGGGGHHGNWTLGNLSYASYELPANNSTTSMNRTLPRLRCRNLQTRLFRTQYHPVLTRSFADVKRPPSAPKPIVDIKHIRQHAELYQQTCVERNYRKQAQNPAKILELHARWQDLQRQGRALRERSNLLRRQLANPATSSGDEDLKEVRQLTREQIQDEARQLKQDLSAIEKGESQAVTQMEELALELPNLTHPDTPKGSEFEVMSYINDPPTFTESPEDTIWRSHVHIGSELGIFDFAGAATASGWGWYYLLGEAAQLEQALVQYALAVATRHGWTQVSPPSMVYSHIGAACGFQPRDLNGEQQVYTIAQSADDAERGVPEMCLTGTSEIALAGMKANTNLDSEDLPLKRVAVSRCYRAEAGARGADTRGLYRVHEFTKVEMFAWTTPDEDASQEIFDEMLDIQTEILSSLGLYCRVLSMPSHDLGASATRKIDMEAFFPSRRDNWGEVTSASMCTDYQTRRLGTRTRLDGKLAFPWTANGTALAVPRVIAALLENGWDEEAKTVSVPECLRPWMDGKEKIGLGGRRSSVDRV</sequence>
<feature type="compositionally biased region" description="Low complexity" evidence="9">
    <location>
        <begin position="423"/>
        <end position="439"/>
    </location>
</feature>
<dbReference type="PRINTS" id="PR00981">
    <property type="entry name" value="TRNASYNTHSER"/>
</dbReference>
<feature type="compositionally biased region" description="Polar residues" evidence="9">
    <location>
        <begin position="31"/>
        <end position="42"/>
    </location>
</feature>
<dbReference type="InterPro" id="IPR002317">
    <property type="entry name" value="Ser-tRNA-ligase_type_1"/>
</dbReference>
<dbReference type="InterPro" id="IPR006195">
    <property type="entry name" value="aa-tRNA-synth_II"/>
</dbReference>
<evidence type="ECO:0000313" key="12">
    <source>
        <dbReference type="Proteomes" id="UP000782241"/>
    </source>
</evidence>
<dbReference type="GO" id="GO:0004828">
    <property type="term" value="F:serine-tRNA ligase activity"/>
    <property type="evidence" value="ECO:0007669"/>
    <property type="project" value="UniProtKB-EC"/>
</dbReference>
<dbReference type="SMART" id="SM00268">
    <property type="entry name" value="ACTIN"/>
    <property type="match status" value="1"/>
</dbReference>
<dbReference type="InterPro" id="IPR015866">
    <property type="entry name" value="Ser-tRNA-synth_1_N"/>
</dbReference>
<dbReference type="Pfam" id="PF02403">
    <property type="entry name" value="Seryl_tRNA_N"/>
    <property type="match status" value="1"/>
</dbReference>
<evidence type="ECO:0000256" key="5">
    <source>
        <dbReference type="ARBA" id="ARBA00023146"/>
    </source>
</evidence>
<dbReference type="InterPro" id="IPR043129">
    <property type="entry name" value="ATPase_NBD"/>
</dbReference>
<evidence type="ECO:0000259" key="10">
    <source>
        <dbReference type="PROSITE" id="PS50862"/>
    </source>
</evidence>
<dbReference type="Gene3D" id="3.90.640.10">
    <property type="entry name" value="Actin, Chain A, domain 4"/>
    <property type="match status" value="1"/>
</dbReference>
<gene>
    <name evidence="11" type="ORF">KAF25_004435</name>
</gene>
<feature type="domain" description="Aminoacyl-transfer RNA synthetases class-II family profile" evidence="10">
    <location>
        <begin position="799"/>
        <end position="1049"/>
    </location>
</feature>
<feature type="region of interest" description="Disordered" evidence="9">
    <location>
        <begin position="417"/>
        <end position="469"/>
    </location>
</feature>
<evidence type="ECO:0000256" key="8">
    <source>
        <dbReference type="RuleBase" id="RU000487"/>
    </source>
</evidence>
<evidence type="ECO:0000256" key="7">
    <source>
        <dbReference type="ARBA" id="ARBA00034892"/>
    </source>
</evidence>
<dbReference type="SUPFAM" id="SSF53067">
    <property type="entry name" value="Actin-like ATPase domain"/>
    <property type="match status" value="2"/>
</dbReference>
<evidence type="ECO:0000313" key="11">
    <source>
        <dbReference type="EMBL" id="KAG5662196.1"/>
    </source>
</evidence>
<dbReference type="Gene3D" id="3.30.420.40">
    <property type="match status" value="2"/>
</dbReference>
<dbReference type="InterPro" id="IPR042103">
    <property type="entry name" value="SerRS_1_N_sf"/>
</dbReference>
<proteinExistence type="inferred from homology"/>
<dbReference type="NCBIfam" id="TIGR00414">
    <property type="entry name" value="serS"/>
    <property type="match status" value="1"/>
</dbReference>
<evidence type="ECO:0000256" key="4">
    <source>
        <dbReference type="ARBA" id="ARBA00022840"/>
    </source>
</evidence>
<dbReference type="InterPro" id="IPR010978">
    <property type="entry name" value="tRNA-bd_arm"/>
</dbReference>
<keyword evidence="4" id="KW-0067">ATP-binding</keyword>
<evidence type="ECO:0000256" key="9">
    <source>
        <dbReference type="SAM" id="MobiDB-lite"/>
    </source>
</evidence>
<keyword evidence="2" id="KW-0436">Ligase</keyword>
<dbReference type="Pfam" id="PF00587">
    <property type="entry name" value="tRNA-synt_2b"/>
    <property type="match status" value="1"/>
</dbReference>
<feature type="compositionally biased region" description="Basic and acidic residues" evidence="9">
    <location>
        <begin position="445"/>
        <end position="469"/>
    </location>
</feature>
<dbReference type="Gene3D" id="3.30.930.10">
    <property type="entry name" value="Bira Bifunctional Protein, Domain 2"/>
    <property type="match status" value="1"/>
</dbReference>
<feature type="compositionally biased region" description="Acidic residues" evidence="9">
    <location>
        <begin position="285"/>
        <end position="297"/>
    </location>
</feature>
<dbReference type="Proteomes" id="UP000782241">
    <property type="component" value="Unassembled WGS sequence"/>
</dbReference>
<comment type="caution">
    <text evidence="11">The sequence shown here is derived from an EMBL/GenBank/DDBJ whole genome shotgun (WGS) entry which is preliminary data.</text>
</comment>
<evidence type="ECO:0000256" key="3">
    <source>
        <dbReference type="ARBA" id="ARBA00022741"/>
    </source>
</evidence>